<sequence length="229" mass="25881">MAITEAGCSIVKPGIDVMDDSTPEGQILLKIWKGVTSHPTGPFRVFWGTEVENPANLWGFFDFVSVEEHQKFADEIAKDIVKDFPKILGGHHFTKHFNLAPYPHTALRAPVTEILLIWFPSDASQEVRDAATTRLQKFADAISEYADIKAINFGWGVENDFPVRDGEEGQKGSVLTAQVGWSSIEAHIQFRETDTFKDNIHLLREIEGKIKMTMFHVKARVLENETRKE</sequence>
<evidence type="ECO:0000313" key="1">
    <source>
        <dbReference type="EMBL" id="KAK2599521.1"/>
    </source>
</evidence>
<dbReference type="Proteomes" id="UP001265746">
    <property type="component" value="Unassembled WGS sequence"/>
</dbReference>
<keyword evidence="2" id="KW-1185">Reference proteome</keyword>
<dbReference type="EMBL" id="JAUJFL010000007">
    <property type="protein sequence ID" value="KAK2599521.1"/>
    <property type="molecule type" value="Genomic_DNA"/>
</dbReference>
<comment type="caution">
    <text evidence="1">The sequence shown here is derived from an EMBL/GenBank/DDBJ whole genome shotgun (WGS) entry which is preliminary data.</text>
</comment>
<dbReference type="AlphaFoldDB" id="A0AAD9S5Z5"/>
<proteinExistence type="predicted"/>
<evidence type="ECO:0000313" key="2">
    <source>
        <dbReference type="Proteomes" id="UP001265746"/>
    </source>
</evidence>
<accession>A0AAD9S5Z5</accession>
<organism evidence="1 2">
    <name type="scientific">Phomopsis amygdali</name>
    <name type="common">Fusicoccum amygdali</name>
    <dbReference type="NCBI Taxonomy" id="1214568"/>
    <lineage>
        <taxon>Eukaryota</taxon>
        <taxon>Fungi</taxon>
        <taxon>Dikarya</taxon>
        <taxon>Ascomycota</taxon>
        <taxon>Pezizomycotina</taxon>
        <taxon>Sordariomycetes</taxon>
        <taxon>Sordariomycetidae</taxon>
        <taxon>Diaporthales</taxon>
        <taxon>Diaporthaceae</taxon>
        <taxon>Diaporthe</taxon>
    </lineage>
</organism>
<protein>
    <submittedName>
        <fullName evidence="1">Uncharacterized protein</fullName>
    </submittedName>
</protein>
<dbReference type="Gene3D" id="3.30.70.100">
    <property type="match status" value="1"/>
</dbReference>
<gene>
    <name evidence="1" type="ORF">N8I77_011272</name>
</gene>
<reference evidence="1" key="1">
    <citation type="submission" date="2023-06" db="EMBL/GenBank/DDBJ databases">
        <authorList>
            <person name="Noh H."/>
        </authorList>
    </citation>
    <scope>NUCLEOTIDE SEQUENCE</scope>
    <source>
        <strain evidence="1">DUCC20226</strain>
    </source>
</reference>
<name>A0AAD9S5Z5_PHOAM</name>